<comment type="caution">
    <text evidence="2">The sequence shown here is derived from an EMBL/GenBank/DDBJ whole genome shotgun (WGS) entry which is preliminary data.</text>
</comment>
<proteinExistence type="predicted"/>
<evidence type="ECO:0000256" key="1">
    <source>
        <dbReference type="SAM" id="MobiDB-lite"/>
    </source>
</evidence>
<evidence type="ECO:0000313" key="2">
    <source>
        <dbReference type="EMBL" id="KAL3780805.1"/>
    </source>
</evidence>
<dbReference type="Proteomes" id="UP001530400">
    <property type="component" value="Unassembled WGS sequence"/>
</dbReference>
<reference evidence="2 3" key="1">
    <citation type="submission" date="2024-10" db="EMBL/GenBank/DDBJ databases">
        <title>Updated reference genomes for cyclostephanoid diatoms.</title>
        <authorList>
            <person name="Roberts W.R."/>
            <person name="Alverson A.J."/>
        </authorList>
    </citation>
    <scope>NUCLEOTIDE SEQUENCE [LARGE SCALE GENOMIC DNA]</scope>
    <source>
        <strain evidence="2 3">AJA010-31</strain>
    </source>
</reference>
<evidence type="ECO:0000313" key="3">
    <source>
        <dbReference type="Proteomes" id="UP001530400"/>
    </source>
</evidence>
<dbReference type="AlphaFoldDB" id="A0ABD3NY61"/>
<dbReference type="EMBL" id="JALLPJ020000874">
    <property type="protein sequence ID" value="KAL3780805.1"/>
    <property type="molecule type" value="Genomic_DNA"/>
</dbReference>
<name>A0ABD3NY61_9STRA</name>
<protein>
    <submittedName>
        <fullName evidence="2">Uncharacterized protein</fullName>
    </submittedName>
</protein>
<accession>A0ABD3NY61</accession>
<gene>
    <name evidence="2" type="ORF">ACHAWO_004451</name>
</gene>
<feature type="compositionally biased region" description="Pro residues" evidence="1">
    <location>
        <begin position="1"/>
        <end position="14"/>
    </location>
</feature>
<feature type="region of interest" description="Disordered" evidence="1">
    <location>
        <begin position="1"/>
        <end position="24"/>
    </location>
</feature>
<organism evidence="2 3">
    <name type="scientific">Cyclotella atomus</name>
    <dbReference type="NCBI Taxonomy" id="382360"/>
    <lineage>
        <taxon>Eukaryota</taxon>
        <taxon>Sar</taxon>
        <taxon>Stramenopiles</taxon>
        <taxon>Ochrophyta</taxon>
        <taxon>Bacillariophyta</taxon>
        <taxon>Coscinodiscophyceae</taxon>
        <taxon>Thalassiosirophycidae</taxon>
        <taxon>Stephanodiscales</taxon>
        <taxon>Stephanodiscaceae</taxon>
        <taxon>Cyclotella</taxon>
    </lineage>
</organism>
<keyword evidence="3" id="KW-1185">Reference proteome</keyword>
<sequence>MATKVSPPPLPPPASTADEERGGQESFFLQKFIAQNSQTDPSKSKQMLYTNAYLQTQCLVPLTTPEQALPDVKPMISLSESDLYNDMNQQQQQQQQGESRTALQDFRNSIARCANYKQTSEINTKIFQFKTRRWKLKHMLKSATDAHQKDLIETQLAQLEEPPYHEEYSDLKVMQNYTLAGIHKANHRICLSHSACPKLTKQLLQCYRAMDPNVGQALAKQGLGNLICMEEREAVERCVGNGVQRVVKEILT</sequence>